<sequence length="299" mass="34451">MYSIATLTSYFSNAETRLFEQIPSLYDDSSHTVFLHETVSQKEVIKVLNSQSAEESPFWQGMADFFGVCLKQQLQHFESLYPLIAQYSPLEIPTLLQTLVVPNESIWAIKTDFLLGQSVQSEQVTAQMVRQLAEHLARLHQVQSDRFGYIVGKAKTETKPSWSQHLKQQLTHLLTVHPILSSTEKEALLGQIDARFQPSAFGVIMPDLRWDQFLQQEGTLTGLTDLDALVLGPVEFDWVLLEYLLTPEQAQIFCTEYERHRAIPEIEPVRSVYRTMLFFMNVLGEKNYQAWRDYPTLFV</sequence>
<gene>
    <name evidence="1" type="ordered locus">Tcr_2067</name>
</gene>
<dbReference type="STRING" id="317025.Tcr_2067"/>
<dbReference type="eggNOG" id="COG2334">
    <property type="taxonomic scope" value="Bacteria"/>
</dbReference>
<accession>Q31DW6</accession>
<evidence type="ECO:0000313" key="1">
    <source>
        <dbReference type="EMBL" id="ABB42657.1"/>
    </source>
</evidence>
<dbReference type="HOGENOM" id="CLU_082939_0_0_6"/>
<protein>
    <submittedName>
        <fullName evidence="1">Uncharacterized protein</fullName>
    </submittedName>
</protein>
<organism evidence="1">
    <name type="scientific">Hydrogenovibrio crunogenus (strain DSM 25203 / XCL-2)</name>
    <name type="common">Thiomicrospira crunogena</name>
    <dbReference type="NCBI Taxonomy" id="317025"/>
    <lineage>
        <taxon>Bacteria</taxon>
        <taxon>Pseudomonadati</taxon>
        <taxon>Pseudomonadota</taxon>
        <taxon>Gammaproteobacteria</taxon>
        <taxon>Thiotrichales</taxon>
        <taxon>Piscirickettsiaceae</taxon>
        <taxon>Hydrogenovibrio</taxon>
    </lineage>
</organism>
<dbReference type="KEGG" id="tcx:Tcr_2067"/>
<dbReference type="SUPFAM" id="SSF56112">
    <property type="entry name" value="Protein kinase-like (PK-like)"/>
    <property type="match status" value="1"/>
</dbReference>
<name>Q31DW6_HYDCU</name>
<dbReference type="AlphaFoldDB" id="Q31DW6"/>
<reference evidence="1" key="1">
    <citation type="submission" date="2006-07" db="EMBL/GenBank/DDBJ databases">
        <title>Complete sequence of Thiomicrospira crunogena XCL-2.</title>
        <authorList>
            <consortium name="US DOE Joint Genome Institute"/>
            <person name="Copeland A."/>
            <person name="Lucas S."/>
            <person name="Lapidus A."/>
            <person name="Barry K."/>
            <person name="Detter J.C."/>
            <person name="Glavina del Rio T."/>
            <person name="Hammon N."/>
            <person name="Israni S."/>
            <person name="Dalin E."/>
            <person name="Tice H."/>
            <person name="Pitluck S."/>
            <person name="Chain P."/>
            <person name="Malfatti S."/>
            <person name="Shin M."/>
            <person name="Vergez L."/>
            <person name="Schmutz J."/>
            <person name="Larimer F."/>
            <person name="Land M."/>
            <person name="Hauser L."/>
            <person name="Kyrpides N."/>
            <person name="Lykidis A."/>
            <person name="Scott K.M."/>
            <person name="Sievert S."/>
            <person name="Kerfeld C."/>
            <person name="Freyermuth S."/>
            <person name="Dobrinski K."/>
            <person name="Boller A."/>
            <person name="Fitzpatrick K."/>
            <person name="Thoma P."/>
            <person name="Moore J."/>
            <person name="Richardson P."/>
        </authorList>
    </citation>
    <scope>NUCLEOTIDE SEQUENCE</scope>
    <source>
        <strain evidence="1">XCL-2</strain>
    </source>
</reference>
<dbReference type="EMBL" id="CP000109">
    <property type="protein sequence ID" value="ABB42657.1"/>
    <property type="molecule type" value="Genomic_DNA"/>
</dbReference>
<dbReference type="InterPro" id="IPR011009">
    <property type="entry name" value="Kinase-like_dom_sf"/>
</dbReference>
<dbReference type="Gene3D" id="3.90.1200.10">
    <property type="match status" value="1"/>
</dbReference>
<dbReference type="OrthoDB" id="5608035at2"/>
<proteinExistence type="predicted"/>